<proteinExistence type="predicted"/>
<protein>
    <recommendedName>
        <fullName evidence="1 2">Homing endonuclease LAGLIDADG domain-containing protein</fullName>
    </recommendedName>
</protein>
<evidence type="ECO:0000313" key="3">
    <source>
        <dbReference type="EMBL" id="KAE9622432.1"/>
    </source>
</evidence>
<dbReference type="GO" id="GO:0004519">
    <property type="term" value="F:endonuclease activity"/>
    <property type="evidence" value="ECO:0007669"/>
    <property type="project" value="InterPro"/>
</dbReference>
<feature type="non-terminal residue" evidence="3">
    <location>
        <position position="190"/>
    </location>
</feature>
<comment type="caution">
    <text evidence="3">The sequence shown here is derived from an EMBL/GenBank/DDBJ whole genome shotgun (WGS) entry which is preliminary data.</text>
</comment>
<dbReference type="InterPro" id="IPR004860">
    <property type="entry name" value="LAGLIDADG_dom"/>
</dbReference>
<dbReference type="Pfam" id="PF14528">
    <property type="entry name" value="LAGLIDADG_3"/>
    <property type="match status" value="1"/>
</dbReference>
<dbReference type="EMBL" id="WSFO01000178">
    <property type="protein sequence ID" value="KAE9622432.1"/>
    <property type="molecule type" value="Genomic_DNA"/>
</dbReference>
<dbReference type="PANTHER" id="PTHR37520">
    <property type="entry name" value="INTRON-ENCODED DNA ENDONUCLEASE AI2A-RELATED"/>
    <property type="match status" value="1"/>
</dbReference>
<dbReference type="InterPro" id="IPR027434">
    <property type="entry name" value="Homing_endonucl"/>
</dbReference>
<accession>A0A6A4R9L6</accession>
<dbReference type="Gene3D" id="3.10.28.10">
    <property type="entry name" value="Homing endonucleases"/>
    <property type="match status" value="2"/>
</dbReference>
<evidence type="ECO:0000259" key="1">
    <source>
        <dbReference type="Pfam" id="PF00961"/>
    </source>
</evidence>
<reference evidence="3 4" key="1">
    <citation type="submission" date="2019-12" db="EMBL/GenBank/DDBJ databases">
        <authorList>
            <person name="Zhang Y.-J."/>
        </authorList>
    </citation>
    <scope>NUCLEOTIDE SEQUENCE [LARGE SCALE GENOMIC DNA]</scope>
    <source>
        <strain evidence="3 4">H18S-6</strain>
    </source>
</reference>
<feature type="domain" description="Homing endonuclease LAGLIDADG" evidence="2">
    <location>
        <begin position="125"/>
        <end position="163"/>
    </location>
</feature>
<feature type="non-terminal residue" evidence="3">
    <location>
        <position position="1"/>
    </location>
</feature>
<evidence type="ECO:0000259" key="2">
    <source>
        <dbReference type="Pfam" id="PF14528"/>
    </source>
</evidence>
<dbReference type="AlphaFoldDB" id="A0A6A4R9L6"/>
<dbReference type="SUPFAM" id="SSF55608">
    <property type="entry name" value="Homing endonucleases"/>
    <property type="match status" value="2"/>
</dbReference>
<name>A0A6A4R9L6_9RHOB</name>
<dbReference type="Proteomes" id="UP000441586">
    <property type="component" value="Unassembled WGS sequence"/>
</dbReference>
<dbReference type="PANTHER" id="PTHR37520:SF1">
    <property type="entry name" value="INTRON-ENCODED DNA ENDONUCLEASE AI2A-RELATED"/>
    <property type="match status" value="1"/>
</dbReference>
<feature type="domain" description="Homing endonuclease LAGLIDADG" evidence="1">
    <location>
        <begin position="24"/>
        <end position="94"/>
    </location>
</feature>
<organism evidence="3 4">
    <name type="scientific">Parasedimentitalea maritima</name>
    <dbReference type="NCBI Taxonomy" id="2578117"/>
    <lineage>
        <taxon>Bacteria</taxon>
        <taxon>Pseudomonadati</taxon>
        <taxon>Pseudomonadota</taxon>
        <taxon>Alphaproteobacteria</taxon>
        <taxon>Rhodobacterales</taxon>
        <taxon>Paracoccaceae</taxon>
        <taxon>Parasedimentitalea</taxon>
    </lineage>
</organism>
<dbReference type="Pfam" id="PF00961">
    <property type="entry name" value="LAGLIDADG_1"/>
    <property type="match status" value="1"/>
</dbReference>
<gene>
    <name evidence="3" type="ORF">GP644_24135</name>
</gene>
<sequence>TVCVLSICFGIGIIDPDLEVRQWIAGVTDGDGNFHVSKLGYVEYSVVMEPRDIACLYKLKARYGGSVKAFSNTNAVRFRLHHKEGILNVINDLNGLIQNPVRLAQLNKVCSLYNVQPAQPMQLEYLSGYLSGLYDSDGSVYYSKSSMQVFITVSQKGRALLDLLASVYGGKVYSANAKGTAFKWTVSKKA</sequence>
<evidence type="ECO:0000313" key="4">
    <source>
        <dbReference type="Proteomes" id="UP000441586"/>
    </source>
</evidence>